<feature type="compositionally biased region" description="Polar residues" evidence="1">
    <location>
        <begin position="42"/>
        <end position="51"/>
    </location>
</feature>
<dbReference type="STRING" id="5722.A2E0E9"/>
<evidence type="ECO:0000313" key="3">
    <source>
        <dbReference type="Proteomes" id="UP000001542"/>
    </source>
</evidence>
<accession>A2E0E9</accession>
<feature type="compositionally biased region" description="Basic and acidic residues" evidence="1">
    <location>
        <begin position="191"/>
        <end position="231"/>
    </location>
</feature>
<feature type="compositionally biased region" description="Polar residues" evidence="1">
    <location>
        <begin position="9"/>
        <end position="32"/>
    </location>
</feature>
<dbReference type="VEuPathDB" id="TrichDB:TVAG_043890"/>
<evidence type="ECO:0000313" key="2">
    <source>
        <dbReference type="EMBL" id="EAY13829.1"/>
    </source>
</evidence>
<reference evidence="2" key="1">
    <citation type="submission" date="2006-10" db="EMBL/GenBank/DDBJ databases">
        <authorList>
            <person name="Amadeo P."/>
            <person name="Zhao Q."/>
            <person name="Wortman J."/>
            <person name="Fraser-Liggett C."/>
            <person name="Carlton J."/>
        </authorList>
    </citation>
    <scope>NUCLEOTIDE SEQUENCE</scope>
    <source>
        <strain evidence="2">G3</strain>
    </source>
</reference>
<name>A2E0E9_TRIV3</name>
<dbReference type="KEGG" id="tva:4771814"/>
<dbReference type="AlphaFoldDB" id="A2E0E9"/>
<organism evidence="2 3">
    <name type="scientific">Trichomonas vaginalis (strain ATCC PRA-98 / G3)</name>
    <dbReference type="NCBI Taxonomy" id="412133"/>
    <lineage>
        <taxon>Eukaryota</taxon>
        <taxon>Metamonada</taxon>
        <taxon>Parabasalia</taxon>
        <taxon>Trichomonadida</taxon>
        <taxon>Trichomonadidae</taxon>
        <taxon>Trichomonas</taxon>
    </lineage>
</organism>
<dbReference type="Proteomes" id="UP000001542">
    <property type="component" value="Unassembled WGS sequence"/>
</dbReference>
<dbReference type="RefSeq" id="XP_001326052.1">
    <property type="nucleotide sequence ID" value="XM_001326017.1"/>
</dbReference>
<proteinExistence type="predicted"/>
<feature type="compositionally biased region" description="Basic and acidic residues" evidence="1">
    <location>
        <begin position="295"/>
        <end position="309"/>
    </location>
</feature>
<gene>
    <name evidence="2" type="ORF">TVAG_043890</name>
</gene>
<feature type="compositionally biased region" description="Basic and acidic residues" evidence="1">
    <location>
        <begin position="264"/>
        <end position="287"/>
    </location>
</feature>
<feature type="region of interest" description="Disordered" evidence="1">
    <location>
        <begin position="1"/>
        <end position="35"/>
    </location>
</feature>
<sequence length="347" mass="39652">MTGKAKQSPRITPNRNAEKSATTSSKKVTPTGKSALKLKNLCSVTPPTRNANTKEEEKVAEPLSQIESRIRCELRLEMLIRMREMQDYYESKIADLTEAMDADSYTISALYENGQSESDSSKNKVNPEILEVTKEIEESVAKREEYFKLLDEKKRHIAVINQEIQATEAENFKLREERNRLQMRVDALRKQKQDEDLRINASNEEQKRKEFLAKECKNEDNDQATKSDKESSTSLAQKKTSKKSVEKQSSMKEDSRKANQNKVLSRETSKADKVKKPDNVGKSENSKSEQNSIDSSKKVSKDVSARKINENASRSRTKLDTVGEFNQKPYQIKITPQLVHKAKKNKD</sequence>
<evidence type="ECO:0000256" key="1">
    <source>
        <dbReference type="SAM" id="MobiDB-lite"/>
    </source>
</evidence>
<dbReference type="SMR" id="A2E0E9"/>
<dbReference type="InParanoid" id="A2E0E9"/>
<dbReference type="EMBL" id="DS113279">
    <property type="protein sequence ID" value="EAY13829.1"/>
    <property type="molecule type" value="Genomic_DNA"/>
</dbReference>
<reference evidence="2" key="2">
    <citation type="journal article" date="2007" name="Science">
        <title>Draft genome sequence of the sexually transmitted pathogen Trichomonas vaginalis.</title>
        <authorList>
            <person name="Carlton J.M."/>
            <person name="Hirt R.P."/>
            <person name="Silva J.C."/>
            <person name="Delcher A.L."/>
            <person name="Schatz M."/>
            <person name="Zhao Q."/>
            <person name="Wortman J.R."/>
            <person name="Bidwell S.L."/>
            <person name="Alsmark U.C.M."/>
            <person name="Besteiro S."/>
            <person name="Sicheritz-Ponten T."/>
            <person name="Noel C.J."/>
            <person name="Dacks J.B."/>
            <person name="Foster P.G."/>
            <person name="Simillion C."/>
            <person name="Van de Peer Y."/>
            <person name="Miranda-Saavedra D."/>
            <person name="Barton G.J."/>
            <person name="Westrop G.D."/>
            <person name="Mueller S."/>
            <person name="Dessi D."/>
            <person name="Fiori P.L."/>
            <person name="Ren Q."/>
            <person name="Paulsen I."/>
            <person name="Zhang H."/>
            <person name="Bastida-Corcuera F.D."/>
            <person name="Simoes-Barbosa A."/>
            <person name="Brown M.T."/>
            <person name="Hayes R.D."/>
            <person name="Mukherjee M."/>
            <person name="Okumura C.Y."/>
            <person name="Schneider R."/>
            <person name="Smith A.J."/>
            <person name="Vanacova S."/>
            <person name="Villalvazo M."/>
            <person name="Haas B.J."/>
            <person name="Pertea M."/>
            <person name="Feldblyum T.V."/>
            <person name="Utterback T.R."/>
            <person name="Shu C.L."/>
            <person name="Osoegawa K."/>
            <person name="de Jong P.J."/>
            <person name="Hrdy I."/>
            <person name="Horvathova L."/>
            <person name="Zubacova Z."/>
            <person name="Dolezal P."/>
            <person name="Malik S.B."/>
            <person name="Logsdon J.M. Jr."/>
            <person name="Henze K."/>
            <person name="Gupta A."/>
            <person name="Wang C.C."/>
            <person name="Dunne R.L."/>
            <person name="Upcroft J.A."/>
            <person name="Upcroft P."/>
            <person name="White O."/>
            <person name="Salzberg S.L."/>
            <person name="Tang P."/>
            <person name="Chiu C.-H."/>
            <person name="Lee Y.-S."/>
            <person name="Embley T.M."/>
            <person name="Coombs G.H."/>
            <person name="Mottram J.C."/>
            <person name="Tachezy J."/>
            <person name="Fraser-Liggett C.M."/>
            <person name="Johnson P.J."/>
        </authorList>
    </citation>
    <scope>NUCLEOTIDE SEQUENCE [LARGE SCALE GENOMIC DNA]</scope>
    <source>
        <strain evidence="2">G3</strain>
    </source>
</reference>
<feature type="compositionally biased region" description="Basic and acidic residues" evidence="1">
    <location>
        <begin position="243"/>
        <end position="257"/>
    </location>
</feature>
<feature type="region of interest" description="Disordered" evidence="1">
    <location>
        <begin position="191"/>
        <end position="322"/>
    </location>
</feature>
<dbReference type="VEuPathDB" id="TrichDB:TVAGG3_0540940"/>
<feature type="region of interest" description="Disordered" evidence="1">
    <location>
        <begin position="41"/>
        <end position="60"/>
    </location>
</feature>
<protein>
    <submittedName>
        <fullName evidence="2">Uncharacterized protein</fullName>
    </submittedName>
</protein>
<keyword evidence="3" id="KW-1185">Reference proteome</keyword>